<dbReference type="EMBL" id="JQ809703">
    <property type="protein sequence ID" value="AFL48114.1"/>
    <property type="molecule type" value="Genomic_DNA"/>
</dbReference>
<dbReference type="RefSeq" id="YP_009016333.1">
    <property type="nucleotide sequence ID" value="NC_023723.1"/>
</dbReference>
<sequence>MSDPAVEAARRVASVAHLVVPPIIAVESAREALKPLRKMHRPVQYINRQRCCLTCFDANGKPHIWPCETAKLIYTTEELEQ</sequence>
<organism evidence="1 2">
    <name type="scientific">Mycobacterium phage Aeneas</name>
    <dbReference type="NCBI Taxonomy" id="1168595"/>
    <lineage>
        <taxon>Viruses</taxon>
        <taxon>Duplodnaviria</taxon>
        <taxon>Heunggongvirae</taxon>
        <taxon>Uroviricota</taxon>
        <taxon>Caudoviricetes</taxon>
        <taxon>Fromanvirus</taxon>
        <taxon>Fromanvirus nepal</taxon>
    </lineage>
</organism>
<accession>I3WX86</accession>
<name>I3WX86_9CAUD</name>
<dbReference type="Proteomes" id="UP000006060">
    <property type="component" value="Genome"/>
</dbReference>
<protein>
    <submittedName>
        <fullName evidence="1">Uncharacterized protein</fullName>
    </submittedName>
</protein>
<evidence type="ECO:0000313" key="2">
    <source>
        <dbReference type="Proteomes" id="UP000006060"/>
    </source>
</evidence>
<reference evidence="2" key="1">
    <citation type="submission" date="2012-03" db="EMBL/GenBank/DDBJ databases">
        <authorList>
            <person name="Morrell J.D."/>
            <person name="Brighton A.K."/>
            <person name="Fisher J.N.B."/>
            <person name="Sheflo M.A."/>
            <person name="Adawi E.C."/>
            <person name="Christiansen M.R."/>
            <person name="Ferguson N.C."/>
            <person name="Gardner A.V."/>
            <person name="Irons D.L."/>
            <person name="Jensen J.D."/>
            <person name="Kennedy A.K."/>
            <person name="Lloyd J.S."/>
            <person name="Marlow S.C."/>
            <person name="Mason S.J."/>
            <person name="McCord T.M."/>
            <person name="Merrill B.D."/>
            <person name="Nelson E.P."/>
            <person name="Norton C.S."/>
            <person name="Pettersson S.M."/>
            <person name="Poe D.E."/>
            <person name="Russell R.C."/>
            <person name="Smith T.C."/>
            <person name="Sullivan S."/>
            <person name="Williams K.R."/>
            <person name="Breakwell D.P."/>
            <person name="Grose J.H."/>
            <person name="Burnett S.H."/>
            <person name="Wang X."/>
            <person name="Crowell R."/>
            <person name="Bostrom M.A."/>
            <person name="Burke M."/>
            <person name="Wright G.M."/>
            <person name="Gregory S.G."/>
            <person name="Colman S.D."/>
            <person name="Bradley K.W."/>
            <person name="Khaja R."/>
            <person name="Lewis M.F."/>
            <person name="Barker L.P."/>
            <person name="Asai D.J."/>
            <person name="Bowman C.A."/>
            <person name="Russell D.A."/>
            <person name="Pope W.H."/>
            <person name="Jacobs-Sera D."/>
            <person name="Hendrix R.W."/>
            <person name="Hatfull G.F."/>
        </authorList>
    </citation>
    <scope>NUCLEOTIDE SEQUENCE [LARGE SCALE GENOMIC DNA]</scope>
</reference>
<dbReference type="OrthoDB" id="20688at10239"/>
<proteinExistence type="predicted"/>
<dbReference type="GeneID" id="18564254"/>
<dbReference type="KEGG" id="vg:18564254"/>
<evidence type="ECO:0000313" key="1">
    <source>
        <dbReference type="EMBL" id="AFL48114.1"/>
    </source>
</evidence>
<gene>
    <name evidence="1" type="ORF">AENEAS_68</name>
</gene>